<feature type="region of interest" description="Disordered" evidence="1">
    <location>
        <begin position="108"/>
        <end position="164"/>
    </location>
</feature>
<comment type="caution">
    <text evidence="2">The sequence shown here is derived from an EMBL/GenBank/DDBJ whole genome shotgun (WGS) entry which is preliminary data.</text>
</comment>
<evidence type="ECO:0000313" key="3">
    <source>
        <dbReference type="Proteomes" id="UP001145742"/>
    </source>
</evidence>
<dbReference type="EMBL" id="WHWB01034644">
    <property type="protein sequence ID" value="KAJ7406535.1"/>
    <property type="molecule type" value="Genomic_DNA"/>
</dbReference>
<proteinExistence type="predicted"/>
<protein>
    <recommendedName>
        <fullName evidence="4">RNA-directed DNA polymerase from mobile element jockey</fullName>
    </recommendedName>
</protein>
<feature type="region of interest" description="Disordered" evidence="1">
    <location>
        <begin position="29"/>
        <end position="49"/>
    </location>
</feature>
<name>A0ABQ9CS32_9PASS</name>
<evidence type="ECO:0000313" key="2">
    <source>
        <dbReference type="EMBL" id="KAJ7406535.1"/>
    </source>
</evidence>
<keyword evidence="3" id="KW-1185">Reference proteome</keyword>
<dbReference type="PANTHER" id="PTHR33395">
    <property type="entry name" value="TRANSCRIPTASE, PUTATIVE-RELATED-RELATED"/>
    <property type="match status" value="1"/>
</dbReference>
<evidence type="ECO:0000256" key="1">
    <source>
        <dbReference type="SAM" id="MobiDB-lite"/>
    </source>
</evidence>
<reference evidence="2" key="1">
    <citation type="submission" date="2019-10" db="EMBL/GenBank/DDBJ databases">
        <authorList>
            <person name="Soares A.E.R."/>
            <person name="Aleixo A."/>
            <person name="Schneider P."/>
            <person name="Miyaki C.Y."/>
            <person name="Schneider M.P."/>
            <person name="Mello C."/>
            <person name="Vasconcelos A.T.R."/>
        </authorList>
    </citation>
    <scope>NUCLEOTIDE SEQUENCE</scope>
    <source>
        <tissue evidence="2">Muscle</tissue>
    </source>
</reference>
<evidence type="ECO:0008006" key="4">
    <source>
        <dbReference type="Google" id="ProtNLM"/>
    </source>
</evidence>
<accession>A0ABQ9CS32</accession>
<dbReference type="Proteomes" id="UP001145742">
    <property type="component" value="Unassembled WGS sequence"/>
</dbReference>
<sequence>MKKRSTETYELVQLRHPLFRPVIKDKGQRRRKTGKLCPRDEEGSCAPAKSYKSMEPDGIHLKILKVLADVILKTLLMIFEWSSESGEVPADWKLVNVVLVFKKNKKEDPGNYSPVSLTSVPGQSHGVKESTLDSESQGPEFESQWGPSPGSKRLPAIPSRQISDAKQCQPRLVLGAVDSPEDFPVTVQACLAMTNGP</sequence>
<organism evidence="2 3">
    <name type="scientific">Willisornis vidua</name>
    <name type="common">Xingu scale-backed antbird</name>
    <dbReference type="NCBI Taxonomy" id="1566151"/>
    <lineage>
        <taxon>Eukaryota</taxon>
        <taxon>Metazoa</taxon>
        <taxon>Chordata</taxon>
        <taxon>Craniata</taxon>
        <taxon>Vertebrata</taxon>
        <taxon>Euteleostomi</taxon>
        <taxon>Archelosauria</taxon>
        <taxon>Archosauria</taxon>
        <taxon>Dinosauria</taxon>
        <taxon>Saurischia</taxon>
        <taxon>Theropoda</taxon>
        <taxon>Coelurosauria</taxon>
        <taxon>Aves</taxon>
        <taxon>Neognathae</taxon>
        <taxon>Neoaves</taxon>
        <taxon>Telluraves</taxon>
        <taxon>Australaves</taxon>
        <taxon>Passeriformes</taxon>
        <taxon>Thamnophilidae</taxon>
        <taxon>Willisornis</taxon>
    </lineage>
</organism>
<feature type="compositionally biased region" description="Polar residues" evidence="1">
    <location>
        <begin position="113"/>
        <end position="122"/>
    </location>
</feature>
<dbReference type="PANTHER" id="PTHR33395:SF22">
    <property type="entry name" value="REVERSE TRANSCRIPTASE DOMAIN-CONTAINING PROTEIN"/>
    <property type="match status" value="1"/>
</dbReference>
<gene>
    <name evidence="2" type="ORF">WISP_133104</name>
</gene>